<proteinExistence type="predicted"/>
<organism evidence="1 2">
    <name type="scientific">Dendrolimus kikuchii</name>
    <dbReference type="NCBI Taxonomy" id="765133"/>
    <lineage>
        <taxon>Eukaryota</taxon>
        <taxon>Metazoa</taxon>
        <taxon>Ecdysozoa</taxon>
        <taxon>Arthropoda</taxon>
        <taxon>Hexapoda</taxon>
        <taxon>Insecta</taxon>
        <taxon>Pterygota</taxon>
        <taxon>Neoptera</taxon>
        <taxon>Endopterygota</taxon>
        <taxon>Lepidoptera</taxon>
        <taxon>Glossata</taxon>
        <taxon>Ditrysia</taxon>
        <taxon>Bombycoidea</taxon>
        <taxon>Lasiocampidae</taxon>
        <taxon>Dendrolimus</taxon>
    </lineage>
</organism>
<evidence type="ECO:0000313" key="1">
    <source>
        <dbReference type="EMBL" id="KAJ0170939.1"/>
    </source>
</evidence>
<sequence>MNFLQSSSHGSGSQPDLSKLREQDNSSGTRLGRKKKREDEITEALADFRAEILSSFKEFTKTQCNALSSLSVDLKHVIDQVESIKSSHEKLEQEQGKLKNELSVLNKNTEIRLMAYEGKLDTLQNSVKFSCDQYEDINVKINSLHEKSNIIESMESKYNTLLNNYSALQREFNSNNQRDRLLNIEIVGIPELKNENLETFILNIAKAAGVNLSVDDILDANRITPKSKLHGRPRNIVVKLKNRILKENIISGTRRNRITTKDLDLPGDSKPIFINEHLTPYNKQLLKTCKDIAKTKLYQYVWTRNGRIFVRKNDTTPAFQIVEEGDINKFFY</sequence>
<evidence type="ECO:0000313" key="2">
    <source>
        <dbReference type="Proteomes" id="UP000824533"/>
    </source>
</evidence>
<protein>
    <submittedName>
        <fullName evidence="1">Uncharacterized protein</fullName>
    </submittedName>
</protein>
<dbReference type="EMBL" id="CM034412">
    <property type="protein sequence ID" value="KAJ0170939.1"/>
    <property type="molecule type" value="Genomic_DNA"/>
</dbReference>
<comment type="caution">
    <text evidence="1">The sequence shown here is derived from an EMBL/GenBank/DDBJ whole genome shotgun (WGS) entry which is preliminary data.</text>
</comment>
<dbReference type="Proteomes" id="UP000824533">
    <property type="component" value="Linkage Group LG26"/>
</dbReference>
<accession>A0ACC1CH89</accession>
<name>A0ACC1CH89_9NEOP</name>
<reference evidence="1 2" key="1">
    <citation type="journal article" date="2021" name="Front. Genet.">
        <title>Chromosome-Level Genome Assembly Reveals Significant Gene Expansion in the Toll and IMD Signaling Pathways of Dendrolimus kikuchii.</title>
        <authorList>
            <person name="Zhou J."/>
            <person name="Wu P."/>
            <person name="Xiong Z."/>
            <person name="Liu N."/>
            <person name="Zhao N."/>
            <person name="Ji M."/>
            <person name="Qiu Y."/>
            <person name="Yang B."/>
        </authorList>
    </citation>
    <scope>NUCLEOTIDE SEQUENCE [LARGE SCALE GENOMIC DNA]</scope>
    <source>
        <strain evidence="1">Ann1</strain>
    </source>
</reference>
<gene>
    <name evidence="1" type="ORF">K1T71_013711</name>
</gene>
<keyword evidence="2" id="KW-1185">Reference proteome</keyword>